<evidence type="ECO:0000256" key="3">
    <source>
        <dbReference type="ARBA" id="ARBA00022452"/>
    </source>
</evidence>
<feature type="signal peptide" evidence="10">
    <location>
        <begin position="1"/>
        <end position="29"/>
    </location>
</feature>
<evidence type="ECO:0000259" key="11">
    <source>
        <dbReference type="Pfam" id="PF00593"/>
    </source>
</evidence>
<dbReference type="InterPro" id="IPR010104">
    <property type="entry name" value="TonB_rcpt_bac"/>
</dbReference>
<keyword evidence="10" id="KW-0732">Signal</keyword>
<keyword evidence="6 8" id="KW-0472">Membrane</keyword>
<dbReference type="NCBIfam" id="TIGR01782">
    <property type="entry name" value="TonB-Xanth-Caul"/>
    <property type="match status" value="1"/>
</dbReference>
<evidence type="ECO:0000256" key="7">
    <source>
        <dbReference type="ARBA" id="ARBA00023237"/>
    </source>
</evidence>
<evidence type="ECO:0000256" key="9">
    <source>
        <dbReference type="RuleBase" id="RU003357"/>
    </source>
</evidence>
<gene>
    <name evidence="13" type="ordered locus">Hbal_2460</name>
</gene>
<comment type="subcellular location">
    <subcellularLocation>
        <location evidence="1 8">Cell outer membrane</location>
        <topology evidence="1 8">Multi-pass membrane protein</topology>
    </subcellularLocation>
</comment>
<dbReference type="InterPro" id="IPR012910">
    <property type="entry name" value="Plug_dom"/>
</dbReference>
<keyword evidence="4 8" id="KW-0812">Transmembrane</keyword>
<dbReference type="PROSITE" id="PS52016">
    <property type="entry name" value="TONB_DEPENDENT_REC_3"/>
    <property type="match status" value="1"/>
</dbReference>
<dbReference type="Proteomes" id="UP000002745">
    <property type="component" value="Chromosome"/>
</dbReference>
<dbReference type="PANTHER" id="PTHR40980">
    <property type="entry name" value="PLUG DOMAIN-CONTAINING PROTEIN"/>
    <property type="match status" value="1"/>
</dbReference>
<dbReference type="CDD" id="cd01347">
    <property type="entry name" value="ligand_gated_channel"/>
    <property type="match status" value="1"/>
</dbReference>
<dbReference type="InterPro" id="IPR000531">
    <property type="entry name" value="Beta-barrel_TonB"/>
</dbReference>
<keyword evidence="3 8" id="KW-1134">Transmembrane beta strand</keyword>
<keyword evidence="2 8" id="KW-0813">Transport</keyword>
<dbReference type="OrthoDB" id="9796221at2"/>
<feature type="domain" description="TonB-dependent receptor-like beta-barrel" evidence="11">
    <location>
        <begin position="408"/>
        <end position="886"/>
    </location>
</feature>
<accession>C6XNJ4</accession>
<dbReference type="Gene3D" id="2.40.170.20">
    <property type="entry name" value="TonB-dependent receptor, beta-barrel domain"/>
    <property type="match status" value="1"/>
</dbReference>
<dbReference type="GO" id="GO:0009279">
    <property type="term" value="C:cell outer membrane"/>
    <property type="evidence" value="ECO:0007669"/>
    <property type="project" value="UniProtKB-SubCell"/>
</dbReference>
<dbReference type="Gene3D" id="2.170.130.10">
    <property type="entry name" value="TonB-dependent receptor, plug domain"/>
    <property type="match status" value="1"/>
</dbReference>
<dbReference type="InterPro" id="IPR037066">
    <property type="entry name" value="Plug_dom_sf"/>
</dbReference>
<comment type="similarity">
    <text evidence="8 9">Belongs to the TonB-dependent receptor family.</text>
</comment>
<evidence type="ECO:0000256" key="6">
    <source>
        <dbReference type="ARBA" id="ARBA00023136"/>
    </source>
</evidence>
<dbReference type="InterPro" id="IPR039426">
    <property type="entry name" value="TonB-dep_rcpt-like"/>
</dbReference>
<evidence type="ECO:0000256" key="1">
    <source>
        <dbReference type="ARBA" id="ARBA00004571"/>
    </source>
</evidence>
<dbReference type="AlphaFoldDB" id="C6XNJ4"/>
<organism evidence="13 14">
    <name type="scientific">Hirschia baltica (strain ATCC 49814 / DSM 5838 / IFAM 1418)</name>
    <dbReference type="NCBI Taxonomy" id="582402"/>
    <lineage>
        <taxon>Bacteria</taxon>
        <taxon>Pseudomonadati</taxon>
        <taxon>Pseudomonadota</taxon>
        <taxon>Alphaproteobacteria</taxon>
        <taxon>Hyphomonadales</taxon>
        <taxon>Hyphomonadaceae</taxon>
        <taxon>Hirschia</taxon>
    </lineage>
</organism>
<evidence type="ECO:0000313" key="13">
    <source>
        <dbReference type="EMBL" id="ACT60138.1"/>
    </source>
</evidence>
<dbReference type="InterPro" id="IPR036942">
    <property type="entry name" value="Beta-barrel_TonB_sf"/>
</dbReference>
<dbReference type="Pfam" id="PF07715">
    <property type="entry name" value="Plug"/>
    <property type="match status" value="1"/>
</dbReference>
<dbReference type="SUPFAM" id="SSF56935">
    <property type="entry name" value="Porins"/>
    <property type="match status" value="1"/>
</dbReference>
<protein>
    <submittedName>
        <fullName evidence="13">TonB-dependent receptor</fullName>
    </submittedName>
</protein>
<evidence type="ECO:0000256" key="10">
    <source>
        <dbReference type="SAM" id="SignalP"/>
    </source>
</evidence>
<evidence type="ECO:0000256" key="2">
    <source>
        <dbReference type="ARBA" id="ARBA00022448"/>
    </source>
</evidence>
<dbReference type="eggNOG" id="COG4771">
    <property type="taxonomic scope" value="Bacteria"/>
</dbReference>
<proteinExistence type="inferred from homology"/>
<evidence type="ECO:0000256" key="5">
    <source>
        <dbReference type="ARBA" id="ARBA00023077"/>
    </source>
</evidence>
<dbReference type="RefSeq" id="WP_015828288.1">
    <property type="nucleotide sequence ID" value="NC_012982.1"/>
</dbReference>
<evidence type="ECO:0000259" key="12">
    <source>
        <dbReference type="Pfam" id="PF07715"/>
    </source>
</evidence>
<reference evidence="14" key="1">
    <citation type="journal article" date="2011" name="J. Bacteriol.">
        <title>Genome sequences of eight morphologically diverse alphaproteobacteria.</title>
        <authorList>
            <consortium name="US DOE Joint Genome Institute"/>
            <person name="Brown P.J."/>
            <person name="Kysela D.T."/>
            <person name="Buechlein A."/>
            <person name="Hemmerich C."/>
            <person name="Brun Y.V."/>
        </authorList>
    </citation>
    <scope>NUCLEOTIDE SEQUENCE [LARGE SCALE GENOMIC DNA]</scope>
    <source>
        <strain evidence="14">ATCC 49814 / DSM 5838 / IFAM 1418</strain>
    </source>
</reference>
<evidence type="ECO:0000256" key="8">
    <source>
        <dbReference type="PROSITE-ProRule" id="PRU01360"/>
    </source>
</evidence>
<evidence type="ECO:0000313" key="14">
    <source>
        <dbReference type="Proteomes" id="UP000002745"/>
    </source>
</evidence>
<evidence type="ECO:0000256" key="4">
    <source>
        <dbReference type="ARBA" id="ARBA00022692"/>
    </source>
</evidence>
<dbReference type="Pfam" id="PF00593">
    <property type="entry name" value="TonB_dep_Rec_b-barrel"/>
    <property type="match status" value="1"/>
</dbReference>
<dbReference type="EMBL" id="CP001678">
    <property type="protein sequence ID" value="ACT60138.1"/>
    <property type="molecule type" value="Genomic_DNA"/>
</dbReference>
<dbReference type="KEGG" id="hba:Hbal_2460"/>
<keyword evidence="14" id="KW-1185">Reference proteome</keyword>
<keyword evidence="7 8" id="KW-0998">Cell outer membrane</keyword>
<dbReference type="PANTHER" id="PTHR40980:SF3">
    <property type="entry name" value="TONB-DEPENDENT RECEPTOR-LIKE BETA-BARREL DOMAIN-CONTAINING PROTEIN"/>
    <property type="match status" value="1"/>
</dbReference>
<feature type="chain" id="PRO_5002972987" evidence="10">
    <location>
        <begin position="30"/>
        <end position="923"/>
    </location>
</feature>
<name>C6XNJ4_HIRBI</name>
<feature type="domain" description="TonB-dependent receptor plug" evidence="12">
    <location>
        <begin position="65"/>
        <end position="168"/>
    </location>
</feature>
<keyword evidence="5 9" id="KW-0798">TonB box</keyword>
<dbReference type="HOGENOM" id="CLU_006935_2_0_5"/>
<dbReference type="STRING" id="582402.Hbal_2460"/>
<dbReference type="eggNOG" id="COG1629">
    <property type="taxonomic scope" value="Bacteria"/>
</dbReference>
<sequence>MPKGVNLKQRMLIGAASGAMLILGAPSFAQEAAEPVEKTEGEQKVLDVITVTGIKSSIENSLATKRESNSIIEAISAEDIGRLPDLSIADSLARLPGVTAQRVRGRSQQVSIRGLGPDFSLALLNGREVVSAGNNRGVEFDQFPSELVAKGIVYKSPDAQLAATGIAGAVDLRTVRPLNYNERKINVSGKYVLNDSGELNPDYEDTGYRLFGSYIDQNKDGTIGWSLAATQQSNPTHYTTRELKTNGGQTSIDDVTGLVYPSDNPRTGVVSREFERTSIAGALQFEPTDNWRTSIDAFYTDTEDAGIFRGVETPIASWSGASFDSATGSNGFADSATYTDVSPIVRTDTEGNTAEIWALGINTQYDVSDNLTLTLDLARSTLERNDIDYESYAGIGAARSGTLDTLKFNFDPDGEYSIDHDVDYTDSANVLLTDPGGWGQVGFIKEPKIEDELDQIRVEAEYFLNSGFISSVKAGAFSTQREKNFDSNEAFLRATDAFGNGLVLPRSAIRGITDSGSIGLDILAYDPASLIADGTYVVEPANGTRWTLEEDLMTYFAMANIDTQLGSVPMRGNFGFQYVDTTQESTGTLNFGANQFSQTVEDSYSNFLPSLNLNFEVTEDTFIRFAAAQTVTRPRLDQLAANQNLDSNPISCVSTDGDQLPDVLVTFDPPETVCFTQSGGNPFLQPYKSTAFDLAFEKYFDSTTALSVALFHKELSDWVVDRNTMIDGTQSLIAGGHGDFLAANPEVSQVRLSGPVNFAEGSITGIEATFRMNLDNILPPALEGFGFNASYTYADNGLETENGDELPIPGYSDTVWSGDFYYENYGWRARVSARYRSDFLSEVQNFDGSLAGAQALEETIVDLQVGYEWDSGKLEGLALNFEVFNLTDEPFATSNDTALDGVSYVSRHEQYGTTYNFTVSKSF</sequence>
<keyword evidence="13" id="KW-0675">Receptor</keyword>